<evidence type="ECO:0000313" key="2">
    <source>
        <dbReference type="EMBL" id="MBO2454944.1"/>
    </source>
</evidence>
<reference evidence="2" key="1">
    <citation type="submission" date="2021-03" db="EMBL/GenBank/DDBJ databases">
        <authorList>
            <person name="Kanchanasin P."/>
            <person name="Saeng-In P."/>
            <person name="Phongsopitanun W."/>
            <person name="Yuki M."/>
            <person name="Kudo T."/>
            <person name="Ohkuma M."/>
            <person name="Tanasupawat S."/>
        </authorList>
    </citation>
    <scope>NUCLEOTIDE SEQUENCE</scope>
    <source>
        <strain evidence="2">GKU 128</strain>
    </source>
</reference>
<comment type="caution">
    <text evidence="2">The sequence shown here is derived from an EMBL/GenBank/DDBJ whole genome shotgun (WGS) entry which is preliminary data.</text>
</comment>
<dbReference type="Proteomes" id="UP000669179">
    <property type="component" value="Unassembled WGS sequence"/>
</dbReference>
<name>A0A939TA30_9ACTN</name>
<keyword evidence="3" id="KW-1185">Reference proteome</keyword>
<dbReference type="AlphaFoldDB" id="A0A939TA30"/>
<proteinExistence type="predicted"/>
<evidence type="ECO:0000256" key="1">
    <source>
        <dbReference type="SAM" id="Phobius"/>
    </source>
</evidence>
<keyword evidence="1" id="KW-1133">Transmembrane helix</keyword>
<sequence length="123" mass="12739">MGQVNWLAFTCGPWAAHYRDTVRAWPPAIALAIVAAESLGEEGLRASELAVLRPAGGTLAVGLVFVLSLLTVRAHPVAARRDPWSALTAAGALGAVHSAVLWAVPALVPLVAARTALYVLAVI</sequence>
<keyword evidence="1" id="KW-0472">Membrane</keyword>
<protein>
    <submittedName>
        <fullName evidence="2">Uncharacterized protein</fullName>
    </submittedName>
</protein>
<feature type="transmembrane region" description="Helical" evidence="1">
    <location>
        <begin position="51"/>
        <end position="72"/>
    </location>
</feature>
<feature type="transmembrane region" description="Helical" evidence="1">
    <location>
        <begin position="84"/>
        <end position="104"/>
    </location>
</feature>
<accession>A0A939TA30</accession>
<organism evidence="2 3">
    <name type="scientific">Actinomadura barringtoniae</name>
    <dbReference type="NCBI Taxonomy" id="1427535"/>
    <lineage>
        <taxon>Bacteria</taxon>
        <taxon>Bacillati</taxon>
        <taxon>Actinomycetota</taxon>
        <taxon>Actinomycetes</taxon>
        <taxon>Streptosporangiales</taxon>
        <taxon>Thermomonosporaceae</taxon>
        <taxon>Actinomadura</taxon>
    </lineage>
</organism>
<keyword evidence="1" id="KW-0812">Transmembrane</keyword>
<dbReference type="EMBL" id="JAGEOJ010000030">
    <property type="protein sequence ID" value="MBO2454944.1"/>
    <property type="molecule type" value="Genomic_DNA"/>
</dbReference>
<dbReference type="RefSeq" id="WP_208263171.1">
    <property type="nucleotide sequence ID" value="NZ_JAGEOJ010000030.1"/>
</dbReference>
<evidence type="ECO:0000313" key="3">
    <source>
        <dbReference type="Proteomes" id="UP000669179"/>
    </source>
</evidence>
<gene>
    <name evidence="2" type="ORF">J4573_48210</name>
</gene>